<feature type="transmembrane region" description="Helical" evidence="1">
    <location>
        <begin position="108"/>
        <end position="125"/>
    </location>
</feature>
<proteinExistence type="predicted"/>
<evidence type="ECO:0000256" key="1">
    <source>
        <dbReference type="SAM" id="Phobius"/>
    </source>
</evidence>
<dbReference type="Proteomes" id="UP000502706">
    <property type="component" value="Chromosome"/>
</dbReference>
<dbReference type="KEGG" id="rmar:GBA65_00745"/>
<keyword evidence="1" id="KW-0472">Membrane</keyword>
<feature type="transmembrane region" description="Helical" evidence="1">
    <location>
        <begin position="21"/>
        <end position="42"/>
    </location>
</feature>
<dbReference type="AlphaFoldDB" id="A0A6G8PT72"/>
<sequence length="241" mass="26868">MLRKKILGRELGHHLTQWLGQTLTVGLALGLLLSLGVILLFAKIAEDVVEGESRAFDTAVLLWIDNNSPEWLYGPMLVVTTLGYYWFVVPLLVVATAVFYWKRRRISAVLLPIATLSGMVLTTVLKDVFERARPDLFESGYTASFYSFPSGHATIAVGFYGTLTLLVAWRLRGPTRWAVAAAGTFLVLLIGFSRLYLGVHYPTDILAGFLAAPLWISAIGLSYFLWRAVRGATKIRWDDEE</sequence>
<keyword evidence="1" id="KW-0812">Transmembrane</keyword>
<reference evidence="3 4" key="1">
    <citation type="submission" date="2019-10" db="EMBL/GenBank/DDBJ databases">
        <title>Rubrobacter sp nov SCSIO 52915 isolated from a deep-sea sediment in the South China Sea.</title>
        <authorList>
            <person name="Chen R.W."/>
        </authorList>
    </citation>
    <scope>NUCLEOTIDE SEQUENCE [LARGE SCALE GENOMIC DNA]</scope>
    <source>
        <strain evidence="3 4">SCSIO 52915</strain>
    </source>
</reference>
<dbReference type="RefSeq" id="WP_166394950.1">
    <property type="nucleotide sequence ID" value="NZ_CP045121.1"/>
</dbReference>
<keyword evidence="1" id="KW-1133">Transmembrane helix</keyword>
<keyword evidence="4" id="KW-1185">Reference proteome</keyword>
<evidence type="ECO:0000259" key="2">
    <source>
        <dbReference type="SMART" id="SM00014"/>
    </source>
</evidence>
<feature type="transmembrane region" description="Helical" evidence="1">
    <location>
        <begin position="179"/>
        <end position="199"/>
    </location>
</feature>
<accession>A0A6G8PT72</accession>
<dbReference type="CDD" id="cd03392">
    <property type="entry name" value="PAP2_like_2"/>
    <property type="match status" value="1"/>
</dbReference>
<evidence type="ECO:0000313" key="4">
    <source>
        <dbReference type="Proteomes" id="UP000502706"/>
    </source>
</evidence>
<dbReference type="Gene3D" id="1.20.144.10">
    <property type="entry name" value="Phosphatidic acid phosphatase type 2/haloperoxidase"/>
    <property type="match status" value="2"/>
</dbReference>
<gene>
    <name evidence="3" type="ORF">GBA65_00745</name>
</gene>
<feature type="transmembrane region" description="Helical" evidence="1">
    <location>
        <begin position="205"/>
        <end position="226"/>
    </location>
</feature>
<feature type="domain" description="Phosphatidic acid phosphatase type 2/haloperoxidase" evidence="2">
    <location>
        <begin position="108"/>
        <end position="220"/>
    </location>
</feature>
<name>A0A6G8PT72_9ACTN</name>
<dbReference type="SUPFAM" id="SSF48317">
    <property type="entry name" value="Acid phosphatase/Vanadium-dependent haloperoxidase"/>
    <property type="match status" value="1"/>
</dbReference>
<dbReference type="EMBL" id="CP045121">
    <property type="protein sequence ID" value="QIN77282.1"/>
    <property type="molecule type" value="Genomic_DNA"/>
</dbReference>
<feature type="transmembrane region" description="Helical" evidence="1">
    <location>
        <begin position="83"/>
        <end position="101"/>
    </location>
</feature>
<dbReference type="InterPro" id="IPR000326">
    <property type="entry name" value="PAP2/HPO"/>
</dbReference>
<dbReference type="PANTHER" id="PTHR14969">
    <property type="entry name" value="SPHINGOSINE-1-PHOSPHATE PHOSPHOHYDROLASE"/>
    <property type="match status" value="1"/>
</dbReference>
<evidence type="ECO:0000313" key="3">
    <source>
        <dbReference type="EMBL" id="QIN77282.1"/>
    </source>
</evidence>
<dbReference type="InterPro" id="IPR036938">
    <property type="entry name" value="PAP2/HPO_sf"/>
</dbReference>
<dbReference type="Pfam" id="PF01569">
    <property type="entry name" value="PAP2"/>
    <property type="match status" value="1"/>
</dbReference>
<dbReference type="PANTHER" id="PTHR14969:SF13">
    <property type="entry name" value="AT30094P"/>
    <property type="match status" value="1"/>
</dbReference>
<dbReference type="SMART" id="SM00014">
    <property type="entry name" value="acidPPc"/>
    <property type="match status" value="1"/>
</dbReference>
<protein>
    <submittedName>
        <fullName evidence="3">Phosphatase PAP2 family protein</fullName>
    </submittedName>
</protein>
<feature type="transmembrane region" description="Helical" evidence="1">
    <location>
        <begin position="145"/>
        <end position="167"/>
    </location>
</feature>
<organism evidence="3 4">
    <name type="scientific">Rubrobacter marinus</name>
    <dbReference type="NCBI Taxonomy" id="2653852"/>
    <lineage>
        <taxon>Bacteria</taxon>
        <taxon>Bacillati</taxon>
        <taxon>Actinomycetota</taxon>
        <taxon>Rubrobacteria</taxon>
        <taxon>Rubrobacterales</taxon>
        <taxon>Rubrobacteraceae</taxon>
        <taxon>Rubrobacter</taxon>
    </lineage>
</organism>